<evidence type="ECO:0000313" key="1">
    <source>
        <dbReference type="EMBL" id="SFD68567.1"/>
    </source>
</evidence>
<dbReference type="RefSeq" id="WP_096329618.1">
    <property type="nucleotide sequence ID" value="NZ_FOMX01000003.1"/>
</dbReference>
<accession>A0A1I1UCV4</accession>
<gene>
    <name evidence="1" type="ORF">SAMN02745121_01149</name>
</gene>
<dbReference type="AlphaFoldDB" id="A0A1I1UCV4"/>
<protein>
    <submittedName>
        <fullName evidence="1">Uncharacterized protein</fullName>
    </submittedName>
</protein>
<reference evidence="2" key="1">
    <citation type="submission" date="2016-10" db="EMBL/GenBank/DDBJ databases">
        <authorList>
            <person name="Varghese N."/>
            <person name="Submissions S."/>
        </authorList>
    </citation>
    <scope>NUCLEOTIDE SEQUENCE [LARGE SCALE GENOMIC DNA]</scope>
    <source>
        <strain evidence="2">ATCC 25963</strain>
    </source>
</reference>
<dbReference type="OrthoDB" id="8580368at2"/>
<dbReference type="Proteomes" id="UP000199400">
    <property type="component" value="Unassembled WGS sequence"/>
</dbReference>
<dbReference type="STRING" id="54.SAMN02745121_01149"/>
<name>A0A1I1UCV4_9BACT</name>
<keyword evidence="2" id="KW-1185">Reference proteome</keyword>
<dbReference type="EMBL" id="FOMX01000003">
    <property type="protein sequence ID" value="SFD68567.1"/>
    <property type="molecule type" value="Genomic_DNA"/>
</dbReference>
<organism evidence="1 2">
    <name type="scientific">Nannocystis exedens</name>
    <dbReference type="NCBI Taxonomy" id="54"/>
    <lineage>
        <taxon>Bacteria</taxon>
        <taxon>Pseudomonadati</taxon>
        <taxon>Myxococcota</taxon>
        <taxon>Polyangia</taxon>
        <taxon>Nannocystales</taxon>
        <taxon>Nannocystaceae</taxon>
        <taxon>Nannocystis</taxon>
    </lineage>
</organism>
<evidence type="ECO:0000313" key="2">
    <source>
        <dbReference type="Proteomes" id="UP000199400"/>
    </source>
</evidence>
<proteinExistence type="predicted"/>
<sequence length="228" mass="25717">MPSLNQFAYVAGSTNYQFGYNSIPNITITGAPADANLARWSMLHDNAAYRLYCFKGSSRDALYQFGFNGTSYAYGHNSIAELRLEGFPADVDASSFAMLHDGADYRLYMRRLGFRQTLYQAAWVPGTNIYRFGHNSIPQIPVLEFPGDTDWSRWAMLHDGANYRFYAFKLGSNTQLYQGAFNRANNSYQFGFNSIRELTLVGAPAGSDTGSCAMLHDNSAYRFYFQTR</sequence>